<feature type="non-terminal residue" evidence="1">
    <location>
        <position position="1"/>
    </location>
</feature>
<proteinExistence type="predicted"/>
<keyword evidence="2" id="KW-1185">Reference proteome</keyword>
<comment type="caution">
    <text evidence="1">The sequence shown here is derived from an EMBL/GenBank/DDBJ whole genome shotgun (WGS) entry which is preliminary data.</text>
</comment>
<gene>
    <name evidence="1" type="ORF">HRJ53_19375</name>
</gene>
<organism evidence="1 2">
    <name type="scientific">Candidatus Acidiferrum panamense</name>
    <dbReference type="NCBI Taxonomy" id="2741543"/>
    <lineage>
        <taxon>Bacteria</taxon>
        <taxon>Pseudomonadati</taxon>
        <taxon>Acidobacteriota</taxon>
        <taxon>Terriglobia</taxon>
        <taxon>Candidatus Acidiferrales</taxon>
        <taxon>Candidatus Acidiferrum</taxon>
    </lineage>
</organism>
<evidence type="ECO:0000313" key="2">
    <source>
        <dbReference type="Proteomes" id="UP000567293"/>
    </source>
</evidence>
<protein>
    <recommendedName>
        <fullName evidence="3">SAM-dependent methyltransferase</fullName>
    </recommendedName>
</protein>
<dbReference type="EMBL" id="JACDQQ010001854">
    <property type="protein sequence ID" value="MBA0087151.1"/>
    <property type="molecule type" value="Genomic_DNA"/>
</dbReference>
<evidence type="ECO:0000313" key="1">
    <source>
        <dbReference type="EMBL" id="MBA0087151.1"/>
    </source>
</evidence>
<evidence type="ECO:0008006" key="3">
    <source>
        <dbReference type="Google" id="ProtNLM"/>
    </source>
</evidence>
<sequence>LDRVVCCYPDASALLSAAAARSRRLLAVTHPADRWYLRAGFSVMNFFLWIGRSPFRIFVHPTQQMAAVLEAAGFVRAAHRESLFWSFSLYSRHLVSAT</sequence>
<accession>A0A7V8SYN5</accession>
<name>A0A7V8SYN5_9BACT</name>
<dbReference type="AlphaFoldDB" id="A0A7V8SYN5"/>
<reference evidence="1" key="1">
    <citation type="submission" date="2020-06" db="EMBL/GenBank/DDBJ databases">
        <title>Legume-microbial interactions unlock mineral nutrients during tropical forest succession.</title>
        <authorList>
            <person name="Epihov D.Z."/>
        </authorList>
    </citation>
    <scope>NUCLEOTIDE SEQUENCE [LARGE SCALE GENOMIC DNA]</scope>
    <source>
        <strain evidence="1">Pan2503</strain>
    </source>
</reference>
<dbReference type="Proteomes" id="UP000567293">
    <property type="component" value="Unassembled WGS sequence"/>
</dbReference>